<comment type="caution">
    <text evidence="2">The sequence shown here is derived from an EMBL/GenBank/DDBJ whole genome shotgun (WGS) entry which is preliminary data.</text>
</comment>
<sequence>MKWDPRAQECIPALTTGPDLRRTKFNLLDTFRRADKIAAVHGDTPGETLALLEWLLGLMYAAEQFPETVGEWQERVEERAPLDAVADWIEAHPGCWDLFDPEKPLGQNPLLLPHLEAHGVGPAQLFMERVGDYNQFFDHHHLHHPEPVPADSAWRAMLVQHAFAIGMRGKLKASAMNLPGTLTNLGTNRLASRLRIIARPAWEGATLGDLLRVNTAPWPKAPGPLNLTWNQDQPGRRDFTQPGPRQSRTPQGPADLHTVLGRSIALRPAMLEDGSPGVDRVLIGAGETLDPLPAAFVDDAVTFTGPGGVKRHLGPSATRDLWRESEALYAAVTERDKGTDLYGRIALLHGRRIHLWTVGLLSTQGKPITWVSDEFPFVPGRETSLRRAAEQGSAICEYAARALYIAADTAREIAYANARPDDKKRQVARFNGEPEMWAAAADLFHILLDQVVTGQNVPDAIAEFGQAVRALTIDSLNGRLTSLTGGGTGLQARVTAQSRLERLLDHTTAPIQLKEPAA</sequence>
<dbReference type="Pfam" id="PF09481">
    <property type="entry name" value="CRISPR_Cse1"/>
    <property type="match status" value="1"/>
</dbReference>
<reference evidence="2 3" key="1">
    <citation type="submission" date="2019-09" db="EMBL/GenBank/DDBJ databases">
        <authorList>
            <person name="Liu P."/>
        </authorList>
    </citation>
    <scope>NUCLEOTIDE SEQUENCE [LARGE SCALE GENOMIC DNA]</scope>
    <source>
        <strain evidence="2 3">TRM68085</strain>
    </source>
</reference>
<feature type="region of interest" description="Disordered" evidence="1">
    <location>
        <begin position="222"/>
        <end position="255"/>
    </location>
</feature>
<evidence type="ECO:0000256" key="1">
    <source>
        <dbReference type="SAM" id="MobiDB-lite"/>
    </source>
</evidence>
<name>A0A5N5EQ65_9ACTN</name>
<dbReference type="Proteomes" id="UP000326907">
    <property type="component" value="Unassembled WGS sequence"/>
</dbReference>
<evidence type="ECO:0000313" key="3">
    <source>
        <dbReference type="Proteomes" id="UP000326907"/>
    </source>
</evidence>
<dbReference type="RefSeq" id="WP_151513650.1">
    <property type="nucleotide sequence ID" value="NZ_VYUA01000056.1"/>
</dbReference>
<gene>
    <name evidence="2" type="ORF">F5983_33790</name>
</gene>
<dbReference type="Gene3D" id="1.10.132.100">
    <property type="match status" value="1"/>
</dbReference>
<dbReference type="AlphaFoldDB" id="A0A5N5EQ65"/>
<keyword evidence="3" id="KW-1185">Reference proteome</keyword>
<organism evidence="2 3">
    <name type="scientific">Streptomyces arboris</name>
    <dbReference type="NCBI Taxonomy" id="2600619"/>
    <lineage>
        <taxon>Bacteria</taxon>
        <taxon>Bacillati</taxon>
        <taxon>Actinomycetota</taxon>
        <taxon>Actinomycetes</taxon>
        <taxon>Kitasatosporales</taxon>
        <taxon>Streptomycetaceae</taxon>
        <taxon>Streptomyces</taxon>
    </lineage>
</organism>
<evidence type="ECO:0000313" key="2">
    <source>
        <dbReference type="EMBL" id="KAB2588204.1"/>
    </source>
</evidence>
<accession>A0A5N5EQ65</accession>
<dbReference type="InterPro" id="IPR013381">
    <property type="entry name" value="CRISPR-assoc_prot_Cse1"/>
</dbReference>
<protein>
    <submittedName>
        <fullName evidence="2">Type I-E CRISPR-associated protein Cse1/CasA</fullName>
    </submittedName>
</protein>
<proteinExistence type="predicted"/>
<dbReference type="EMBL" id="VYUA01000056">
    <property type="protein sequence ID" value="KAB2588204.1"/>
    <property type="molecule type" value="Genomic_DNA"/>
</dbReference>